<accession>A0A380TIT5</accession>
<dbReference type="AlphaFoldDB" id="A0A380TIT5"/>
<name>A0A380TIT5_9ZZZZ</name>
<dbReference type="EMBL" id="UIDG01000557">
    <property type="protein sequence ID" value="SUS08216.1"/>
    <property type="molecule type" value="Genomic_DNA"/>
</dbReference>
<evidence type="ECO:0000313" key="1">
    <source>
        <dbReference type="EMBL" id="SUS08216.1"/>
    </source>
</evidence>
<reference evidence="1" key="1">
    <citation type="submission" date="2018-07" db="EMBL/GenBank/DDBJ databases">
        <authorList>
            <person name="Quirk P.G."/>
            <person name="Krulwich T.A."/>
        </authorList>
    </citation>
    <scope>NUCLEOTIDE SEQUENCE</scope>
</reference>
<proteinExistence type="predicted"/>
<protein>
    <submittedName>
        <fullName evidence="1">Uncharacterized protein</fullName>
    </submittedName>
</protein>
<sequence>MNVDLITRIPDLSQLVTLPAVLDLYHAQFGEELPYTTLYSAAHRRNVPAYRFGNRIVFQKSDLPTVLTRMNIRARRPANADAQA</sequence>
<organism evidence="1">
    <name type="scientific">metagenome</name>
    <dbReference type="NCBI Taxonomy" id="256318"/>
    <lineage>
        <taxon>unclassified sequences</taxon>
        <taxon>metagenomes</taxon>
    </lineage>
</organism>
<gene>
    <name evidence="1" type="ORF">DF3PB_600020</name>
</gene>